<name>A0ABS2DJQ8_9BACI</name>
<comment type="caution">
    <text evidence="2">The sequence shown here is derived from an EMBL/GenBank/DDBJ whole genome shotgun (WGS) entry which is preliminary data.</text>
</comment>
<dbReference type="Proteomes" id="UP001518925">
    <property type="component" value="Unassembled WGS sequence"/>
</dbReference>
<organism evidence="2 3">
    <name type="scientific">Bacillus suaedaesalsae</name>
    <dbReference type="NCBI Taxonomy" id="2810349"/>
    <lineage>
        <taxon>Bacteria</taxon>
        <taxon>Bacillati</taxon>
        <taxon>Bacillota</taxon>
        <taxon>Bacilli</taxon>
        <taxon>Bacillales</taxon>
        <taxon>Bacillaceae</taxon>
        <taxon>Bacillus</taxon>
    </lineage>
</organism>
<dbReference type="SUPFAM" id="SSF53067">
    <property type="entry name" value="Actin-like ATPase domain"/>
    <property type="match status" value="2"/>
</dbReference>
<gene>
    <name evidence="2" type="primary">tsaB</name>
    <name evidence="2" type="ORF">JR050_13310</name>
</gene>
<sequence>MILAIDTSTNVMGVAIIDNHQVIGEFITNIKKNHSIRLMPAIEKLMKDCDITPKMLHKIVVAKGPGSYTGVRIGVSIAKTMAWSLNIPLIGVSSLEHIAWNGKGFDGFVCPIMDARRQLLYTGLYETDGAGVNMVIEDQNVHIESWLEQLKERLKPVLFIGNDLPIHEETIQAKLGNQALFAEFTDWNPRPSLLGLIGANREAELTHSFVPSYLRLAEAEANWLASQKTSK</sequence>
<feature type="domain" description="Gcp-like" evidence="1">
    <location>
        <begin position="23"/>
        <end position="223"/>
    </location>
</feature>
<evidence type="ECO:0000259" key="1">
    <source>
        <dbReference type="Pfam" id="PF00814"/>
    </source>
</evidence>
<protein>
    <submittedName>
        <fullName evidence="2">tRNA (Adenosine(37)-N6)-threonylcarbamoyltransferase complex dimerization subunit type 1 TsaB</fullName>
    </submittedName>
</protein>
<accession>A0ABS2DJQ8</accession>
<dbReference type="Gene3D" id="3.30.420.40">
    <property type="match status" value="2"/>
</dbReference>
<dbReference type="InterPro" id="IPR043129">
    <property type="entry name" value="ATPase_NBD"/>
</dbReference>
<dbReference type="PANTHER" id="PTHR11735">
    <property type="entry name" value="TRNA N6-ADENOSINE THREONYLCARBAMOYLTRANSFERASE"/>
    <property type="match status" value="1"/>
</dbReference>
<dbReference type="CDD" id="cd24032">
    <property type="entry name" value="ASKHA_NBD_TsaB"/>
    <property type="match status" value="1"/>
</dbReference>
<evidence type="ECO:0000313" key="2">
    <source>
        <dbReference type="EMBL" id="MBM6618642.1"/>
    </source>
</evidence>
<dbReference type="PANTHER" id="PTHR11735:SF11">
    <property type="entry name" value="TRNA THREONYLCARBAMOYLADENOSINE BIOSYNTHESIS PROTEIN TSAB"/>
    <property type="match status" value="1"/>
</dbReference>
<dbReference type="InterPro" id="IPR000905">
    <property type="entry name" value="Gcp-like_dom"/>
</dbReference>
<keyword evidence="3" id="KW-1185">Reference proteome</keyword>
<dbReference type="RefSeq" id="WP_204203997.1">
    <property type="nucleotide sequence ID" value="NZ_JAFELM010000032.1"/>
</dbReference>
<proteinExistence type="predicted"/>
<dbReference type="InterPro" id="IPR022496">
    <property type="entry name" value="T6A_TsaB"/>
</dbReference>
<evidence type="ECO:0000313" key="3">
    <source>
        <dbReference type="Proteomes" id="UP001518925"/>
    </source>
</evidence>
<dbReference type="EMBL" id="JAFELM010000032">
    <property type="protein sequence ID" value="MBM6618642.1"/>
    <property type="molecule type" value="Genomic_DNA"/>
</dbReference>
<dbReference type="Pfam" id="PF00814">
    <property type="entry name" value="TsaD"/>
    <property type="match status" value="1"/>
</dbReference>
<reference evidence="2 3" key="1">
    <citation type="submission" date="2021-02" db="EMBL/GenBank/DDBJ databases">
        <title>Bacillus sp. RD4P76, an endophyte from a halophyte.</title>
        <authorList>
            <person name="Sun J.-Q."/>
        </authorList>
    </citation>
    <scope>NUCLEOTIDE SEQUENCE [LARGE SCALE GENOMIC DNA]</scope>
    <source>
        <strain evidence="2 3">RD4P76</strain>
    </source>
</reference>
<dbReference type="NCBIfam" id="TIGR03725">
    <property type="entry name" value="T6A_YeaZ"/>
    <property type="match status" value="1"/>
</dbReference>